<comment type="subcellular location">
    <subcellularLocation>
        <location evidence="1">Cell inner membrane</location>
        <topology evidence="1">Multi-pass membrane protein</topology>
    </subcellularLocation>
</comment>
<keyword evidence="7 9" id="KW-0472">Membrane</keyword>
<evidence type="ECO:0000256" key="4">
    <source>
        <dbReference type="ARBA" id="ARBA00022519"/>
    </source>
</evidence>
<dbReference type="PANTHER" id="PTHR35011:SF2">
    <property type="entry name" value="2,3-DIKETO-L-GULONATE TRAP TRANSPORTER SMALL PERMEASE PROTEIN YIAM"/>
    <property type="match status" value="1"/>
</dbReference>
<keyword evidence="2" id="KW-0813">Transport</keyword>
<reference evidence="11 12" key="1">
    <citation type="journal article" date="2014" name="Nature">
        <title>An environmental bacterial taxon with a large and distinct metabolic repertoire.</title>
        <authorList>
            <person name="Wilson M.C."/>
            <person name="Mori T."/>
            <person name="Ruckert C."/>
            <person name="Uria A.R."/>
            <person name="Helf M.J."/>
            <person name="Takada K."/>
            <person name="Gernert C."/>
            <person name="Steffens U.A."/>
            <person name="Heycke N."/>
            <person name="Schmitt S."/>
            <person name="Rinke C."/>
            <person name="Helfrich E.J."/>
            <person name="Brachmann A.O."/>
            <person name="Gurgui C."/>
            <person name="Wakimoto T."/>
            <person name="Kracht M."/>
            <person name="Crusemann M."/>
            <person name="Hentschel U."/>
            <person name="Abe I."/>
            <person name="Matsunaga S."/>
            <person name="Kalinowski J."/>
            <person name="Takeyama H."/>
            <person name="Piel J."/>
        </authorList>
    </citation>
    <scope>NUCLEOTIDE SEQUENCE [LARGE SCALE GENOMIC DNA]</scope>
    <source>
        <strain evidence="12">TSY1</strain>
    </source>
</reference>
<dbReference type="InterPro" id="IPR055348">
    <property type="entry name" value="DctQ"/>
</dbReference>
<evidence type="ECO:0000259" key="10">
    <source>
        <dbReference type="Pfam" id="PF04290"/>
    </source>
</evidence>
<evidence type="ECO:0000256" key="7">
    <source>
        <dbReference type="ARBA" id="ARBA00023136"/>
    </source>
</evidence>
<name>W4L4R0_ENTF1</name>
<dbReference type="Pfam" id="PF04290">
    <property type="entry name" value="DctQ"/>
    <property type="match status" value="1"/>
</dbReference>
<dbReference type="GO" id="GO:0015740">
    <property type="term" value="P:C4-dicarboxylate transport"/>
    <property type="evidence" value="ECO:0007669"/>
    <property type="project" value="TreeGrafter"/>
</dbReference>
<dbReference type="GO" id="GO:0005886">
    <property type="term" value="C:plasma membrane"/>
    <property type="evidence" value="ECO:0007669"/>
    <property type="project" value="UniProtKB-SubCell"/>
</dbReference>
<dbReference type="GO" id="GO:0022857">
    <property type="term" value="F:transmembrane transporter activity"/>
    <property type="evidence" value="ECO:0007669"/>
    <property type="project" value="TreeGrafter"/>
</dbReference>
<sequence length="168" mass="18899">MKFPSGYLKHIARWGTAIENATLVMLFGAMLALAVSQMILRIFFSSGFVWTDELLRLIVMWITLVASIAASRSDRHLRIDMISNILPETYACLPRILADAFAAFVCGLLAWQSYRFLQLSIETGDTVLVNVPAWIAYCILPFAFLLIAYRFFLASAKEAAKGLRRETP</sequence>
<dbReference type="AlphaFoldDB" id="W4L4R0"/>
<keyword evidence="5 9" id="KW-0812">Transmembrane</keyword>
<feature type="transmembrane region" description="Helical" evidence="9">
    <location>
        <begin position="134"/>
        <end position="153"/>
    </location>
</feature>
<organism evidence="11 12">
    <name type="scientific">Entotheonella factor</name>
    <dbReference type="NCBI Taxonomy" id="1429438"/>
    <lineage>
        <taxon>Bacteria</taxon>
        <taxon>Pseudomonadati</taxon>
        <taxon>Nitrospinota/Tectimicrobiota group</taxon>
        <taxon>Candidatus Tectimicrobiota</taxon>
        <taxon>Candidatus Entotheonellia</taxon>
        <taxon>Candidatus Entotheonellales</taxon>
        <taxon>Candidatus Entotheonellaceae</taxon>
        <taxon>Candidatus Entotheonella</taxon>
    </lineage>
</organism>
<protein>
    <recommendedName>
        <fullName evidence="10">Tripartite ATP-independent periplasmic transporters DctQ component domain-containing protein</fullName>
    </recommendedName>
</protein>
<gene>
    <name evidence="11" type="ORF">ETSY1_42650</name>
</gene>
<evidence type="ECO:0000256" key="5">
    <source>
        <dbReference type="ARBA" id="ARBA00022692"/>
    </source>
</evidence>
<evidence type="ECO:0000256" key="8">
    <source>
        <dbReference type="ARBA" id="ARBA00038436"/>
    </source>
</evidence>
<comment type="similarity">
    <text evidence="8">Belongs to the TRAP transporter small permease family.</text>
</comment>
<keyword evidence="3" id="KW-1003">Cell membrane</keyword>
<feature type="transmembrane region" description="Helical" evidence="9">
    <location>
        <begin position="21"/>
        <end position="42"/>
    </location>
</feature>
<comment type="caution">
    <text evidence="11">The sequence shown here is derived from an EMBL/GenBank/DDBJ whole genome shotgun (WGS) entry which is preliminary data.</text>
</comment>
<dbReference type="HOGENOM" id="CLU_086356_3_7_7"/>
<feature type="transmembrane region" description="Helical" evidence="9">
    <location>
        <begin position="92"/>
        <end position="114"/>
    </location>
</feature>
<proteinExistence type="inferred from homology"/>
<dbReference type="Proteomes" id="UP000019141">
    <property type="component" value="Unassembled WGS sequence"/>
</dbReference>
<dbReference type="PANTHER" id="PTHR35011">
    <property type="entry name" value="2,3-DIKETO-L-GULONATE TRAP TRANSPORTER SMALL PERMEASE PROTEIN YIAM"/>
    <property type="match status" value="1"/>
</dbReference>
<evidence type="ECO:0000256" key="3">
    <source>
        <dbReference type="ARBA" id="ARBA00022475"/>
    </source>
</evidence>
<evidence type="ECO:0000256" key="1">
    <source>
        <dbReference type="ARBA" id="ARBA00004429"/>
    </source>
</evidence>
<evidence type="ECO:0000256" key="6">
    <source>
        <dbReference type="ARBA" id="ARBA00022989"/>
    </source>
</evidence>
<evidence type="ECO:0000313" key="12">
    <source>
        <dbReference type="Proteomes" id="UP000019141"/>
    </source>
</evidence>
<keyword evidence="6 9" id="KW-1133">Transmembrane helix</keyword>
<keyword evidence="4" id="KW-0997">Cell inner membrane</keyword>
<accession>W4L4R0</accession>
<dbReference type="InterPro" id="IPR007387">
    <property type="entry name" value="TRAP_DctQ"/>
</dbReference>
<feature type="transmembrane region" description="Helical" evidence="9">
    <location>
        <begin position="54"/>
        <end position="71"/>
    </location>
</feature>
<evidence type="ECO:0000256" key="2">
    <source>
        <dbReference type="ARBA" id="ARBA00022448"/>
    </source>
</evidence>
<evidence type="ECO:0000256" key="9">
    <source>
        <dbReference type="SAM" id="Phobius"/>
    </source>
</evidence>
<evidence type="ECO:0000313" key="11">
    <source>
        <dbReference type="EMBL" id="ETW92670.1"/>
    </source>
</evidence>
<feature type="domain" description="Tripartite ATP-independent periplasmic transporters DctQ component" evidence="10">
    <location>
        <begin position="30"/>
        <end position="154"/>
    </location>
</feature>
<dbReference type="EMBL" id="AZHW01001405">
    <property type="protein sequence ID" value="ETW92670.1"/>
    <property type="molecule type" value="Genomic_DNA"/>
</dbReference>
<keyword evidence="12" id="KW-1185">Reference proteome</keyword>